<keyword evidence="3" id="KW-1185">Reference proteome</keyword>
<dbReference type="Pfam" id="PF12680">
    <property type="entry name" value="SnoaL_2"/>
    <property type="match status" value="1"/>
</dbReference>
<reference evidence="2 3" key="1">
    <citation type="submission" date="2016-10" db="EMBL/GenBank/DDBJ databases">
        <authorList>
            <person name="de Groot N.N."/>
        </authorList>
    </citation>
    <scope>NUCLEOTIDE SEQUENCE [LARGE SCALE GENOMIC DNA]</scope>
    <source>
        <strain evidence="2 3">DSM 6793</strain>
    </source>
</reference>
<dbReference type="InterPro" id="IPR037401">
    <property type="entry name" value="SnoaL-like"/>
</dbReference>
<sequence length="135" mass="14959">MKADRIMTNLAIIRSTYEGASASEQGAALSAHSAEDIRWTEAAGFPYAGTYVGLSSVQAHVFSRLDSDWQDFRFEVETYVSSEDKVVAIGTYKGTYKATNVSFSARATHVWQLRDGKIRAFEQFVDSKSVVDAMQ</sequence>
<name>A0A1I1IM86_9BACT</name>
<dbReference type="InterPro" id="IPR032710">
    <property type="entry name" value="NTF2-like_dom_sf"/>
</dbReference>
<dbReference type="EMBL" id="FOLE01000005">
    <property type="protein sequence ID" value="SFC37041.1"/>
    <property type="molecule type" value="Genomic_DNA"/>
</dbReference>
<dbReference type="PANTHER" id="PTHR41252:SF1">
    <property type="entry name" value="BLR2505 PROTEIN"/>
    <property type="match status" value="1"/>
</dbReference>
<accession>A0A1I1IM86</accession>
<proteinExistence type="predicted"/>
<gene>
    <name evidence="2" type="ORF">SAMN05421780_10510</name>
</gene>
<dbReference type="PANTHER" id="PTHR41252">
    <property type="entry name" value="BLR2505 PROTEIN"/>
    <property type="match status" value="1"/>
</dbReference>
<dbReference type="STRING" id="927664.SAMN05421780_10510"/>
<dbReference type="AlphaFoldDB" id="A0A1I1IM86"/>
<dbReference type="SUPFAM" id="SSF54427">
    <property type="entry name" value="NTF2-like"/>
    <property type="match status" value="1"/>
</dbReference>
<organism evidence="2 3">
    <name type="scientific">Flexibacter flexilis DSM 6793</name>
    <dbReference type="NCBI Taxonomy" id="927664"/>
    <lineage>
        <taxon>Bacteria</taxon>
        <taxon>Pseudomonadati</taxon>
        <taxon>Bacteroidota</taxon>
        <taxon>Cytophagia</taxon>
        <taxon>Cytophagales</taxon>
        <taxon>Flexibacteraceae</taxon>
        <taxon>Flexibacter</taxon>
    </lineage>
</organism>
<dbReference type="Proteomes" id="UP000199514">
    <property type="component" value="Unassembled WGS sequence"/>
</dbReference>
<evidence type="ECO:0000259" key="1">
    <source>
        <dbReference type="Pfam" id="PF12680"/>
    </source>
</evidence>
<dbReference type="Gene3D" id="3.10.450.50">
    <property type="match status" value="1"/>
</dbReference>
<evidence type="ECO:0000313" key="2">
    <source>
        <dbReference type="EMBL" id="SFC37041.1"/>
    </source>
</evidence>
<feature type="domain" description="SnoaL-like" evidence="1">
    <location>
        <begin position="17"/>
        <end position="119"/>
    </location>
</feature>
<evidence type="ECO:0000313" key="3">
    <source>
        <dbReference type="Proteomes" id="UP000199514"/>
    </source>
</evidence>
<protein>
    <recommendedName>
        <fullName evidence="1">SnoaL-like domain-containing protein</fullName>
    </recommendedName>
</protein>